<gene>
    <name evidence="1" type="ORF">Patl1_14185</name>
</gene>
<evidence type="ECO:0000313" key="2">
    <source>
        <dbReference type="Proteomes" id="UP001164250"/>
    </source>
</evidence>
<name>A0ACC1AYF3_9ROSI</name>
<dbReference type="EMBL" id="CM047904">
    <property type="protein sequence ID" value="KAJ0091665.1"/>
    <property type="molecule type" value="Genomic_DNA"/>
</dbReference>
<organism evidence="1 2">
    <name type="scientific">Pistacia atlantica</name>
    <dbReference type="NCBI Taxonomy" id="434234"/>
    <lineage>
        <taxon>Eukaryota</taxon>
        <taxon>Viridiplantae</taxon>
        <taxon>Streptophyta</taxon>
        <taxon>Embryophyta</taxon>
        <taxon>Tracheophyta</taxon>
        <taxon>Spermatophyta</taxon>
        <taxon>Magnoliopsida</taxon>
        <taxon>eudicotyledons</taxon>
        <taxon>Gunneridae</taxon>
        <taxon>Pentapetalae</taxon>
        <taxon>rosids</taxon>
        <taxon>malvids</taxon>
        <taxon>Sapindales</taxon>
        <taxon>Anacardiaceae</taxon>
        <taxon>Pistacia</taxon>
    </lineage>
</organism>
<proteinExistence type="predicted"/>
<accession>A0ACC1AYF3</accession>
<protein>
    <submittedName>
        <fullName evidence="1">Uncharacterized protein</fullName>
    </submittedName>
</protein>
<sequence>MFLFRSFCSSSFLLTSYSRLSKSISLQTLFKRGFSPTLQSINKFLIFLSRTQRFNSIIHFISQMNSNQIKGNSQTHSIFTWALLKLHKFEEAEDFMNSQMGKTSFSPNSRLFDLLIQGFCIKRNDPERALLVLKSCLRNYGTFPSSFTFGSLIYSFSSLGYMNRAVEVLELMTDQNVKYPFDNFVCSSVISGFCKIGKPELAIGFFENATGLGALRPNVVSFTALLSALCMLGRVNEVNDLVIRMENEGLIFDVIFYSSWIYGCIRDGSLLEALRKHRQMVERGIKMDVISYTILIDGFSKEGQVEKAVGILNKMIKDGLRPNLITYTAIILGFCKKGKLEEAFNVFKKVEDIGIVADEFIYAILIDGVCRRGDLDYAFHLLEEMERKGIKPTIVTYNTIINGLCKVGRTSEADEVSKGILGDVVTYSTLLHGYIEEGNMKGTIETKRRLEELGIQMDVVMCNILIKALFMVGALEDAHALYQAMSEMDLVANSVTYCTMIDGYCKLGRIEEALEIFDEFRGTSNSSVACYNCIINGLCKKGMVDLATEVLIELDEKGLGCDVGIVKTLVEAAVTKEGVDRVLNLVYKIENLGSQLYDIMCSTIISFLCKKGYSEVASKVCMIIRRRGSVVTSKSYRSILKGLTVDGKRSLIGPMLNICLKEYGHVEPSVIKILIHYLCLNDVKSALWFIKKMKGNASTITFSVSVLKELIKDGRVLDAYKLVMGAEDNLPYMDVFDYSLMVGSLCKEGYLSKALDFCAFMRNRGIAPNIVTYNSLMNTLCRQGCLVEAFRLFDSLEKIHLAPSEVTYATLIDNLCKEGFLLDAKQLLERMVLKGFNPSTRIYNFLIDGYCKLGRMEEASKFLHDLETTCLTPDEFTVSAVINGFCLKGDMEGALGQFFEFKRQGILPDFLGFLYLIRGLCTKGRMEESRSILREMLQSKSVLELINGVDSEVESESVVSFLFSLCEQGSIREAISILDEIGSILFPVRSFSTDYGSRTSNKLYECEAFTSSSKQNDSEIVENSYNVGKRSQSLDFDFCYSQIASLCSKGELQKANGVLKEMLSRSNTDS</sequence>
<comment type="caution">
    <text evidence="1">The sequence shown here is derived from an EMBL/GenBank/DDBJ whole genome shotgun (WGS) entry which is preliminary data.</text>
</comment>
<dbReference type="Proteomes" id="UP001164250">
    <property type="component" value="Chromosome 8"/>
</dbReference>
<evidence type="ECO:0000313" key="1">
    <source>
        <dbReference type="EMBL" id="KAJ0091665.1"/>
    </source>
</evidence>
<reference evidence="2" key="1">
    <citation type="journal article" date="2023" name="G3 (Bethesda)">
        <title>Genome assembly and association tests identify interacting loci associated with vigor, precocity, and sex in interspecific pistachio rootstocks.</title>
        <authorList>
            <person name="Palmer W."/>
            <person name="Jacygrad E."/>
            <person name="Sagayaradj S."/>
            <person name="Cavanaugh K."/>
            <person name="Han R."/>
            <person name="Bertier L."/>
            <person name="Beede B."/>
            <person name="Kafkas S."/>
            <person name="Golino D."/>
            <person name="Preece J."/>
            <person name="Michelmore R."/>
        </authorList>
    </citation>
    <scope>NUCLEOTIDE SEQUENCE [LARGE SCALE GENOMIC DNA]</scope>
</reference>
<keyword evidence="2" id="KW-1185">Reference proteome</keyword>